<organism evidence="1 2">
    <name type="scientific">Rhabditophanes sp. KR3021</name>
    <dbReference type="NCBI Taxonomy" id="114890"/>
    <lineage>
        <taxon>Eukaryota</taxon>
        <taxon>Metazoa</taxon>
        <taxon>Ecdysozoa</taxon>
        <taxon>Nematoda</taxon>
        <taxon>Chromadorea</taxon>
        <taxon>Rhabditida</taxon>
        <taxon>Tylenchina</taxon>
        <taxon>Panagrolaimomorpha</taxon>
        <taxon>Strongyloidoidea</taxon>
        <taxon>Alloionematidae</taxon>
        <taxon>Rhabditophanes</taxon>
    </lineage>
</organism>
<proteinExistence type="predicted"/>
<reference evidence="2" key="1">
    <citation type="submission" date="2016-11" db="UniProtKB">
        <authorList>
            <consortium name="WormBaseParasite"/>
        </authorList>
    </citation>
    <scope>IDENTIFICATION</scope>
    <source>
        <strain evidence="2">KR3021</strain>
    </source>
</reference>
<dbReference type="WBParaSite" id="RSKR_0000849900.1">
    <property type="protein sequence ID" value="RSKR_0000849900.1"/>
    <property type="gene ID" value="RSKR_0000849900"/>
</dbReference>
<evidence type="ECO:0000313" key="2">
    <source>
        <dbReference type="WBParaSite" id="RSKR_0000849900.1"/>
    </source>
</evidence>
<protein>
    <submittedName>
        <fullName evidence="2">TBC domain-containing protein kinase-like protein</fullName>
    </submittedName>
</protein>
<dbReference type="Proteomes" id="UP000095286">
    <property type="component" value="Unplaced"/>
</dbReference>
<evidence type="ECO:0000313" key="1">
    <source>
        <dbReference type="Proteomes" id="UP000095286"/>
    </source>
</evidence>
<name>A0AC35U7P7_9BILA</name>
<accession>A0AC35U7P7</accession>
<sequence>MKINTEIEFAASILVGSENYGRTCINGLPLTPSSIRLLGRFKHLLELKHEHLCTYIELIRAQNAANACFVVSEHYVKVLDCKTLSKKDLETVILQLMSATSYCHDEDVVIGHLTTGNILITHSCDGVCVKLSQYGLNHISGNGVDVDYLIADFYYLSPERVAKLGISTSKSPASKKSDSWAIGIIMVELYLKITLSDLWSIQQFISILQSFCHKMNTQTDSFLSHLLEAIKIANSEIDINIDENVKILIDKCLQLSSLKRSSIKEAWGFAKEVYKFQESTVKEGEFDKHMQMIEKLLSDANLEGVIVDRPLNELFFLWKLCGSNIEAILKPAEHKFARCVIDDFILLGDVLENDCLNSYDAILLPSSNLKSRLKALQYQNTYFDDGTDLVETPNKFVHNLGQTLIVKERDIDYQAYRMRLMKDLLDAFPYSSHMLKTECKKDIPPVYRGALWSALLNVNDSVYIDFKQLNTYAEHPADRQLQVDIPRCHQYEELMTSPAAHMKLKRLLKAWLLANPDYVYWQGLDSLAAPFLVHHFNDLPRAYGCLQNFISSVYAAIVILRLGVV</sequence>